<feature type="transmembrane region" description="Helical" evidence="1">
    <location>
        <begin position="6"/>
        <end position="26"/>
    </location>
</feature>
<reference evidence="3" key="1">
    <citation type="submission" date="2023-01" db="EMBL/GenBank/DDBJ databases">
        <title>Key to firefly adult light organ development and bioluminescence: homeobox transcription factors regulate luciferase expression and transportation to peroxisome.</title>
        <authorList>
            <person name="Fu X."/>
        </authorList>
    </citation>
    <scope>NUCLEOTIDE SEQUENCE [LARGE SCALE GENOMIC DNA]</scope>
</reference>
<dbReference type="AlphaFoldDB" id="A0AAN7PEQ9"/>
<evidence type="ECO:0000313" key="3">
    <source>
        <dbReference type="Proteomes" id="UP001353858"/>
    </source>
</evidence>
<name>A0AAN7PEQ9_9COLE</name>
<dbReference type="EMBL" id="JARPUR010000001">
    <property type="protein sequence ID" value="KAK4884034.1"/>
    <property type="molecule type" value="Genomic_DNA"/>
</dbReference>
<dbReference type="Proteomes" id="UP001353858">
    <property type="component" value="Unassembled WGS sequence"/>
</dbReference>
<evidence type="ECO:0000313" key="2">
    <source>
        <dbReference type="EMBL" id="KAK4884034.1"/>
    </source>
</evidence>
<organism evidence="2 3">
    <name type="scientific">Aquatica leii</name>
    <dbReference type="NCBI Taxonomy" id="1421715"/>
    <lineage>
        <taxon>Eukaryota</taxon>
        <taxon>Metazoa</taxon>
        <taxon>Ecdysozoa</taxon>
        <taxon>Arthropoda</taxon>
        <taxon>Hexapoda</taxon>
        <taxon>Insecta</taxon>
        <taxon>Pterygota</taxon>
        <taxon>Neoptera</taxon>
        <taxon>Endopterygota</taxon>
        <taxon>Coleoptera</taxon>
        <taxon>Polyphaga</taxon>
        <taxon>Elateriformia</taxon>
        <taxon>Elateroidea</taxon>
        <taxon>Lampyridae</taxon>
        <taxon>Luciolinae</taxon>
        <taxon>Aquatica</taxon>
    </lineage>
</organism>
<sequence>MTNDAVIWTVVIICKIIILLAILFCCTNNRRKRRNIAYQQAVITPNVQTHSHPIVTVPYQQTPENLASNGFPRPHQYYQQPNRQFYNPTDDLPPTYAEAVNENYTRK</sequence>
<evidence type="ECO:0000256" key="1">
    <source>
        <dbReference type="SAM" id="Phobius"/>
    </source>
</evidence>
<proteinExistence type="predicted"/>
<protein>
    <submittedName>
        <fullName evidence="2">Uncharacterized protein</fullName>
    </submittedName>
</protein>
<keyword evidence="1" id="KW-0812">Transmembrane</keyword>
<keyword evidence="1" id="KW-0472">Membrane</keyword>
<accession>A0AAN7PEQ9</accession>
<keyword evidence="3" id="KW-1185">Reference proteome</keyword>
<gene>
    <name evidence="2" type="ORF">RN001_000305</name>
</gene>
<comment type="caution">
    <text evidence="2">The sequence shown here is derived from an EMBL/GenBank/DDBJ whole genome shotgun (WGS) entry which is preliminary data.</text>
</comment>
<keyword evidence="1" id="KW-1133">Transmembrane helix</keyword>